<dbReference type="Proteomes" id="UP001600888">
    <property type="component" value="Unassembled WGS sequence"/>
</dbReference>
<evidence type="ECO:0000313" key="3">
    <source>
        <dbReference type="Proteomes" id="UP001600888"/>
    </source>
</evidence>
<evidence type="ECO:0000256" key="1">
    <source>
        <dbReference type="SAM" id="Phobius"/>
    </source>
</evidence>
<dbReference type="EMBL" id="JBAWTH010000015">
    <property type="protein sequence ID" value="KAL2288860.1"/>
    <property type="molecule type" value="Genomic_DNA"/>
</dbReference>
<evidence type="ECO:0000313" key="2">
    <source>
        <dbReference type="EMBL" id="KAL2288860.1"/>
    </source>
</evidence>
<keyword evidence="1" id="KW-0812">Transmembrane</keyword>
<organism evidence="2 3">
    <name type="scientific">Diaporthe vaccinii</name>
    <dbReference type="NCBI Taxonomy" id="105482"/>
    <lineage>
        <taxon>Eukaryota</taxon>
        <taxon>Fungi</taxon>
        <taxon>Dikarya</taxon>
        <taxon>Ascomycota</taxon>
        <taxon>Pezizomycotina</taxon>
        <taxon>Sordariomycetes</taxon>
        <taxon>Sordariomycetidae</taxon>
        <taxon>Diaporthales</taxon>
        <taxon>Diaporthaceae</taxon>
        <taxon>Diaporthe</taxon>
        <taxon>Diaporthe eres species complex</taxon>
    </lineage>
</organism>
<keyword evidence="1" id="KW-1133">Transmembrane helix</keyword>
<name>A0ABR4F2F2_9PEZI</name>
<keyword evidence="1" id="KW-0472">Membrane</keyword>
<feature type="transmembrane region" description="Helical" evidence="1">
    <location>
        <begin position="177"/>
        <end position="198"/>
    </location>
</feature>
<accession>A0ABR4F2F2</accession>
<keyword evidence="3" id="KW-1185">Reference proteome</keyword>
<proteinExistence type="predicted"/>
<sequence length="283" mass="29282">MAFISFSIDLQKYNALYHRDKFNRTHSAKPGGVKSSQRVWGDEVFSASLLFLADKMPRIWGYIQRRCCKENKSNIDPSPTIWGAASGRVVGWGLPARASISSCAMCALYTRVPFCTAQPVPPEPGMAATRTQQLFSVFFITPFLLTGATSHAASSLAQPPPPLHVVRAVAVTARVGVRGGAVLVVAGLAVLVVGAALADARGLGVVAGADLVRAGVHGQGVGVAEAVGAGALVAAEAEQPAPLGPVARGVVVGGRGPEALLLLAVAAQGELRQGRDDEEDAGE</sequence>
<comment type="caution">
    <text evidence="2">The sequence shown here is derived from an EMBL/GenBank/DDBJ whole genome shotgun (WGS) entry which is preliminary data.</text>
</comment>
<feature type="transmembrane region" description="Helical" evidence="1">
    <location>
        <begin position="134"/>
        <end position="157"/>
    </location>
</feature>
<protein>
    <submittedName>
        <fullName evidence="2">Uncharacterized protein</fullName>
    </submittedName>
</protein>
<reference evidence="2 3" key="1">
    <citation type="submission" date="2024-03" db="EMBL/GenBank/DDBJ databases">
        <title>A high-quality draft genome sequence of Diaporthe vaccinii, a causative agent of upright dieback and viscid rot disease in cranberry plants.</title>
        <authorList>
            <person name="Sarrasin M."/>
            <person name="Lang B.F."/>
            <person name="Burger G."/>
        </authorList>
    </citation>
    <scope>NUCLEOTIDE SEQUENCE [LARGE SCALE GENOMIC DNA]</scope>
    <source>
        <strain evidence="2 3">IS7</strain>
    </source>
</reference>
<gene>
    <name evidence="2" type="ORF">FJTKL_03506</name>
</gene>